<dbReference type="GO" id="GO:0004673">
    <property type="term" value="F:protein histidine kinase activity"/>
    <property type="evidence" value="ECO:0007669"/>
    <property type="project" value="UniProtKB-EC"/>
</dbReference>
<keyword evidence="7" id="KW-0808">Transferase</keyword>
<comment type="subcellular location">
    <subcellularLocation>
        <location evidence="1">Cell membrane</location>
        <topology evidence="1">Multi-pass membrane protein</topology>
    </subcellularLocation>
</comment>
<accession>A0A2X3CQA5</accession>
<evidence type="ECO:0000256" key="2">
    <source>
        <dbReference type="ARBA" id="ARBA00022475"/>
    </source>
</evidence>
<evidence type="ECO:0000313" key="7">
    <source>
        <dbReference type="EMBL" id="SQC19138.1"/>
    </source>
</evidence>
<feature type="domain" description="Single cache" evidence="6">
    <location>
        <begin position="2"/>
        <end position="50"/>
    </location>
</feature>
<dbReference type="EMBL" id="UASN01000022">
    <property type="protein sequence ID" value="SQC19138.1"/>
    <property type="molecule type" value="Genomic_DNA"/>
</dbReference>
<dbReference type="AlphaFoldDB" id="A0A2X3CQA5"/>
<dbReference type="Gene3D" id="3.30.450.20">
    <property type="entry name" value="PAS domain"/>
    <property type="match status" value="1"/>
</dbReference>
<evidence type="ECO:0000256" key="3">
    <source>
        <dbReference type="ARBA" id="ARBA00022692"/>
    </source>
</evidence>
<organism evidence="7 8">
    <name type="scientific">Klebsiella pneumoniae</name>
    <dbReference type="NCBI Taxonomy" id="573"/>
    <lineage>
        <taxon>Bacteria</taxon>
        <taxon>Pseudomonadati</taxon>
        <taxon>Pseudomonadota</taxon>
        <taxon>Gammaproteobacteria</taxon>
        <taxon>Enterobacterales</taxon>
        <taxon>Enterobacteriaceae</taxon>
        <taxon>Klebsiella/Raoultella group</taxon>
        <taxon>Klebsiella</taxon>
        <taxon>Klebsiella pneumoniae complex</taxon>
    </lineage>
</organism>
<proteinExistence type="predicted"/>
<evidence type="ECO:0000256" key="5">
    <source>
        <dbReference type="ARBA" id="ARBA00023136"/>
    </source>
</evidence>
<dbReference type="GO" id="GO:0005886">
    <property type="term" value="C:plasma membrane"/>
    <property type="evidence" value="ECO:0007669"/>
    <property type="project" value="UniProtKB-SubCell"/>
</dbReference>
<gene>
    <name evidence="7" type="primary">citA_4</name>
    <name evidence="7" type="ORF">NCTC9601_05807</name>
</gene>
<keyword evidence="3" id="KW-0812">Transmembrane</keyword>
<dbReference type="EC" id="2.7.13.3" evidence="7"/>
<dbReference type="InterPro" id="IPR029151">
    <property type="entry name" value="Sensor-like_sf"/>
</dbReference>
<dbReference type="Proteomes" id="UP000251123">
    <property type="component" value="Unassembled WGS sequence"/>
</dbReference>
<dbReference type="SUPFAM" id="SSF103190">
    <property type="entry name" value="Sensory domain-like"/>
    <property type="match status" value="1"/>
</dbReference>
<sequence length="71" mass="8065">MRSFSDATYITVGDASGQRLYHVNPDEIGKSMEGGDSDEALINAKSYVSVRKARWDRRCAVNRRFRTQPAR</sequence>
<evidence type="ECO:0000256" key="1">
    <source>
        <dbReference type="ARBA" id="ARBA00004651"/>
    </source>
</evidence>
<keyword evidence="2" id="KW-1003">Cell membrane</keyword>
<evidence type="ECO:0000313" key="8">
    <source>
        <dbReference type="Proteomes" id="UP000251123"/>
    </source>
</evidence>
<keyword evidence="5" id="KW-0472">Membrane</keyword>
<dbReference type="InterPro" id="IPR033463">
    <property type="entry name" value="sCache_3"/>
</dbReference>
<keyword evidence="7" id="KW-0418">Kinase</keyword>
<name>A0A2X3CQA5_KLEPN</name>
<evidence type="ECO:0000256" key="4">
    <source>
        <dbReference type="ARBA" id="ARBA00022989"/>
    </source>
</evidence>
<dbReference type="Pfam" id="PF17203">
    <property type="entry name" value="sCache_3_2"/>
    <property type="match status" value="1"/>
</dbReference>
<reference evidence="7 8" key="1">
    <citation type="submission" date="2018-06" db="EMBL/GenBank/DDBJ databases">
        <authorList>
            <consortium name="Pathogen Informatics"/>
            <person name="Doyle S."/>
        </authorList>
    </citation>
    <scope>NUCLEOTIDE SEQUENCE [LARGE SCALE GENOMIC DNA]</scope>
    <source>
        <strain evidence="7 8">NCTC9601</strain>
    </source>
</reference>
<protein>
    <submittedName>
        <fullName evidence="7">Signal transduction histidine kinase regulating citrate/malate metabolism</fullName>
        <ecNumber evidence="7">2.7.13.3</ecNumber>
    </submittedName>
</protein>
<keyword evidence="4" id="KW-1133">Transmembrane helix</keyword>
<evidence type="ECO:0000259" key="6">
    <source>
        <dbReference type="Pfam" id="PF17203"/>
    </source>
</evidence>